<dbReference type="InterPro" id="IPR000719">
    <property type="entry name" value="Prot_kinase_dom"/>
</dbReference>
<keyword evidence="1" id="KW-0547">Nucleotide-binding</keyword>
<dbReference type="SUPFAM" id="SSF56112">
    <property type="entry name" value="Protein kinase-like (PK-like)"/>
    <property type="match status" value="1"/>
</dbReference>
<dbReference type="InterPro" id="IPR011009">
    <property type="entry name" value="Kinase-like_dom_sf"/>
</dbReference>
<organism evidence="3 4">
    <name type="scientific">Virgibacillus oceani</name>
    <dbReference type="NCBI Taxonomy" id="1479511"/>
    <lineage>
        <taxon>Bacteria</taxon>
        <taxon>Bacillati</taxon>
        <taxon>Bacillota</taxon>
        <taxon>Bacilli</taxon>
        <taxon>Bacillales</taxon>
        <taxon>Bacillaceae</taxon>
        <taxon>Virgibacillus</taxon>
    </lineage>
</organism>
<evidence type="ECO:0000313" key="3">
    <source>
        <dbReference type="EMBL" id="GGG75441.1"/>
    </source>
</evidence>
<gene>
    <name evidence="3" type="primary">ybdM</name>
    <name evidence="3" type="ORF">GCM10011398_20330</name>
</gene>
<keyword evidence="3" id="KW-0808">Transferase</keyword>
<evidence type="ECO:0000313" key="4">
    <source>
        <dbReference type="Proteomes" id="UP000622860"/>
    </source>
</evidence>
<dbReference type="Gene3D" id="1.10.510.10">
    <property type="entry name" value="Transferase(Phosphotransferase) domain 1"/>
    <property type="match status" value="1"/>
</dbReference>
<feature type="domain" description="Protein kinase" evidence="2">
    <location>
        <begin position="30"/>
        <end position="273"/>
    </location>
</feature>
<comment type="caution">
    <text evidence="3">The sequence shown here is derived from an EMBL/GenBank/DDBJ whole genome shotgun (WGS) entry which is preliminary data.</text>
</comment>
<dbReference type="RefSeq" id="WP_188455287.1">
    <property type="nucleotide sequence ID" value="NZ_BMFR01000007.1"/>
</dbReference>
<dbReference type="GO" id="GO:0004672">
    <property type="term" value="F:protein kinase activity"/>
    <property type="evidence" value="ECO:0007669"/>
    <property type="project" value="InterPro"/>
</dbReference>
<dbReference type="AlphaFoldDB" id="A0A917HCQ0"/>
<protein>
    <submittedName>
        <fullName evidence="3">Serine/threonine-protein kinase YbdM</fullName>
    </submittedName>
</protein>
<dbReference type="GO" id="GO:0005524">
    <property type="term" value="F:ATP binding"/>
    <property type="evidence" value="ECO:0007669"/>
    <property type="project" value="UniProtKB-UniRule"/>
</dbReference>
<reference evidence="3" key="1">
    <citation type="journal article" date="2014" name="Int. J. Syst. Evol. Microbiol.">
        <title>Complete genome sequence of Corynebacterium casei LMG S-19264T (=DSM 44701T), isolated from a smear-ripened cheese.</title>
        <authorList>
            <consortium name="US DOE Joint Genome Institute (JGI-PGF)"/>
            <person name="Walter F."/>
            <person name="Albersmeier A."/>
            <person name="Kalinowski J."/>
            <person name="Ruckert C."/>
        </authorList>
    </citation>
    <scope>NUCLEOTIDE SEQUENCE</scope>
    <source>
        <strain evidence="3">CGMCC 1.12754</strain>
    </source>
</reference>
<reference evidence="3" key="2">
    <citation type="submission" date="2020-09" db="EMBL/GenBank/DDBJ databases">
        <authorList>
            <person name="Sun Q."/>
            <person name="Zhou Y."/>
        </authorList>
    </citation>
    <scope>NUCLEOTIDE SEQUENCE</scope>
    <source>
        <strain evidence="3">CGMCC 1.12754</strain>
    </source>
</reference>
<accession>A0A917HCQ0</accession>
<evidence type="ECO:0000259" key="2">
    <source>
        <dbReference type="PROSITE" id="PS50011"/>
    </source>
</evidence>
<keyword evidence="1" id="KW-0067">ATP-binding</keyword>
<dbReference type="EMBL" id="BMFR01000007">
    <property type="protein sequence ID" value="GGG75441.1"/>
    <property type="molecule type" value="Genomic_DNA"/>
</dbReference>
<evidence type="ECO:0000256" key="1">
    <source>
        <dbReference type="PROSITE-ProRule" id="PRU10141"/>
    </source>
</evidence>
<dbReference type="Pfam" id="PF00069">
    <property type="entry name" value="Pkinase"/>
    <property type="match status" value="1"/>
</dbReference>
<dbReference type="PROSITE" id="PS00107">
    <property type="entry name" value="PROTEIN_KINASE_ATP"/>
    <property type="match status" value="1"/>
</dbReference>
<name>A0A917HCQ0_9BACI</name>
<dbReference type="Proteomes" id="UP000622860">
    <property type="component" value="Unassembled WGS sequence"/>
</dbReference>
<feature type="binding site" evidence="1">
    <location>
        <position position="59"/>
    </location>
    <ligand>
        <name>ATP</name>
        <dbReference type="ChEBI" id="CHEBI:30616"/>
    </ligand>
</feature>
<dbReference type="PANTHER" id="PTHR24347">
    <property type="entry name" value="SERINE/THREONINE-PROTEIN KINASE"/>
    <property type="match status" value="1"/>
</dbReference>
<sequence>MNPVLRPIRKVYQFFADSPFGAGTIIAHRFKVNHLLGRGSFGIAYNCIDLNTSKHYVLKQLRPSKRNNEKDIELFYNEASILRKLNHMAIPNAHGQFTYKGNYFYIMDFIEGYNAEDILFEKRCQFDEMKSLLLFRKLVEIVDYLHNQRICHGDLRIPNVILQGNALFLIDFGLAIDLDSNTGFRQTKQGRMETGKELMKQDYFDLGDLLLFLLYSSYPKKSKKALPWTEELSLHPLTAQMLRRLLGIDREYLDTKQILSDIDGILMEKTYET</sequence>
<keyword evidence="3" id="KW-0418">Kinase</keyword>
<proteinExistence type="predicted"/>
<dbReference type="InterPro" id="IPR017441">
    <property type="entry name" value="Protein_kinase_ATP_BS"/>
</dbReference>
<keyword evidence="4" id="KW-1185">Reference proteome</keyword>
<dbReference type="PROSITE" id="PS50011">
    <property type="entry name" value="PROTEIN_KINASE_DOM"/>
    <property type="match status" value="1"/>
</dbReference>
<dbReference type="CDD" id="cd00180">
    <property type="entry name" value="PKc"/>
    <property type="match status" value="1"/>
</dbReference>